<evidence type="ECO:0000259" key="1">
    <source>
        <dbReference type="PROSITE" id="PS50987"/>
    </source>
</evidence>
<keyword evidence="3" id="KW-1185">Reference proteome</keyword>
<dbReference type="Gene3D" id="1.10.10.10">
    <property type="entry name" value="Winged helix-like DNA-binding domain superfamily/Winged helix DNA-binding domain"/>
    <property type="match status" value="1"/>
</dbReference>
<dbReference type="Pfam" id="PF01022">
    <property type="entry name" value="HTH_5"/>
    <property type="match status" value="1"/>
</dbReference>
<evidence type="ECO:0000313" key="2">
    <source>
        <dbReference type="EMBL" id="RTQ30661.1"/>
    </source>
</evidence>
<dbReference type="CDD" id="cd00090">
    <property type="entry name" value="HTH_ARSR"/>
    <property type="match status" value="1"/>
</dbReference>
<accession>A0A431TCX9</accession>
<evidence type="ECO:0000313" key="3">
    <source>
        <dbReference type="Proteomes" id="UP000267418"/>
    </source>
</evidence>
<name>A0A431TCX9_9BURK</name>
<dbReference type="InterPro" id="IPR011991">
    <property type="entry name" value="ArsR-like_HTH"/>
</dbReference>
<sequence>MTRTWQIFDQINALTTSEGSNVDPKVDAWLSALMERIADAFQSMGVSGLGEGAQAARQAFERVDAVHHLDPASPAFVGGRLAAAADLLGYAAARTANSEAESIAGRSPYAGILSALAKHPLRNVDLAAEVTKSDAEICRHLRKLRELDLVAPQRRGREVFNALTPIGRLAVEQGVQRAQRVPLEHTNVIDLAANQGLRLNAIKPAANVSGSELPRLSNSA</sequence>
<dbReference type="SUPFAM" id="SSF46785">
    <property type="entry name" value="Winged helix' DNA-binding domain"/>
    <property type="match status" value="1"/>
</dbReference>
<dbReference type="Proteomes" id="UP000267418">
    <property type="component" value="Unassembled WGS sequence"/>
</dbReference>
<dbReference type="InterPro" id="IPR036388">
    <property type="entry name" value="WH-like_DNA-bd_sf"/>
</dbReference>
<reference evidence="2 3" key="1">
    <citation type="submission" date="2018-12" db="EMBL/GenBank/DDBJ databases">
        <title>The genome of Variovorax gossypii DSM 100435.</title>
        <authorList>
            <person name="Gao J."/>
            <person name="Sun J."/>
        </authorList>
    </citation>
    <scope>NUCLEOTIDE SEQUENCE [LARGE SCALE GENOMIC DNA]</scope>
    <source>
        <strain evidence="2 3">DSM 100435</strain>
    </source>
</reference>
<comment type="caution">
    <text evidence="2">The sequence shown here is derived from an EMBL/GenBank/DDBJ whole genome shotgun (WGS) entry which is preliminary data.</text>
</comment>
<protein>
    <submittedName>
        <fullName evidence="2">Transcriptional regulator</fullName>
    </submittedName>
</protein>
<dbReference type="OrthoDB" id="8480969at2"/>
<dbReference type="AlphaFoldDB" id="A0A431TCX9"/>
<organism evidence="2 3">
    <name type="scientific">Variovorax gossypii</name>
    <dbReference type="NCBI Taxonomy" id="1679495"/>
    <lineage>
        <taxon>Bacteria</taxon>
        <taxon>Pseudomonadati</taxon>
        <taxon>Pseudomonadota</taxon>
        <taxon>Betaproteobacteria</taxon>
        <taxon>Burkholderiales</taxon>
        <taxon>Comamonadaceae</taxon>
        <taxon>Variovorax</taxon>
    </lineage>
</organism>
<dbReference type="RefSeq" id="WP_126473773.1">
    <property type="nucleotide sequence ID" value="NZ_RXOE01000012.1"/>
</dbReference>
<dbReference type="GO" id="GO:0003700">
    <property type="term" value="F:DNA-binding transcription factor activity"/>
    <property type="evidence" value="ECO:0007669"/>
    <property type="project" value="InterPro"/>
</dbReference>
<gene>
    <name evidence="2" type="ORF">EJP69_28660</name>
</gene>
<proteinExistence type="predicted"/>
<feature type="domain" description="HTH arsR-type" evidence="1">
    <location>
        <begin position="89"/>
        <end position="190"/>
    </location>
</feature>
<dbReference type="PROSITE" id="PS50987">
    <property type="entry name" value="HTH_ARSR_2"/>
    <property type="match status" value="1"/>
</dbReference>
<dbReference type="InterPro" id="IPR036390">
    <property type="entry name" value="WH_DNA-bd_sf"/>
</dbReference>
<dbReference type="InterPro" id="IPR001845">
    <property type="entry name" value="HTH_ArsR_DNA-bd_dom"/>
</dbReference>
<dbReference type="EMBL" id="RXOE01000012">
    <property type="protein sequence ID" value="RTQ30661.1"/>
    <property type="molecule type" value="Genomic_DNA"/>
</dbReference>